<dbReference type="HOGENOM" id="CLU_2694574_0_0_1"/>
<keyword evidence="3" id="KW-1185">Reference proteome</keyword>
<dbReference type="InParanoid" id="A0A0C3DFU3"/>
<feature type="region of interest" description="Disordered" evidence="1">
    <location>
        <begin position="36"/>
        <end position="57"/>
    </location>
</feature>
<protein>
    <submittedName>
        <fullName evidence="2">Uncharacterized protein</fullName>
    </submittedName>
</protein>
<accession>A0A0C3DFU3</accession>
<proteinExistence type="predicted"/>
<evidence type="ECO:0000313" key="3">
    <source>
        <dbReference type="Proteomes" id="UP000054321"/>
    </source>
</evidence>
<dbReference type="AlphaFoldDB" id="A0A0C3DFU3"/>
<dbReference type="EMBL" id="KN832876">
    <property type="protein sequence ID" value="KIN00838.1"/>
    <property type="molecule type" value="Genomic_DNA"/>
</dbReference>
<evidence type="ECO:0000256" key="1">
    <source>
        <dbReference type="SAM" id="MobiDB-lite"/>
    </source>
</evidence>
<organism evidence="2 3">
    <name type="scientific">Oidiodendron maius (strain Zn)</name>
    <dbReference type="NCBI Taxonomy" id="913774"/>
    <lineage>
        <taxon>Eukaryota</taxon>
        <taxon>Fungi</taxon>
        <taxon>Dikarya</taxon>
        <taxon>Ascomycota</taxon>
        <taxon>Pezizomycotina</taxon>
        <taxon>Leotiomycetes</taxon>
        <taxon>Leotiomycetes incertae sedis</taxon>
        <taxon>Myxotrichaceae</taxon>
        <taxon>Oidiodendron</taxon>
    </lineage>
</organism>
<reference evidence="2 3" key="1">
    <citation type="submission" date="2014-04" db="EMBL/GenBank/DDBJ databases">
        <authorList>
            <consortium name="DOE Joint Genome Institute"/>
            <person name="Kuo A."/>
            <person name="Martino E."/>
            <person name="Perotto S."/>
            <person name="Kohler A."/>
            <person name="Nagy L.G."/>
            <person name="Floudas D."/>
            <person name="Copeland A."/>
            <person name="Barry K.W."/>
            <person name="Cichocki N."/>
            <person name="Veneault-Fourrey C."/>
            <person name="LaButti K."/>
            <person name="Lindquist E.A."/>
            <person name="Lipzen A."/>
            <person name="Lundell T."/>
            <person name="Morin E."/>
            <person name="Murat C."/>
            <person name="Sun H."/>
            <person name="Tunlid A."/>
            <person name="Henrissat B."/>
            <person name="Grigoriev I.V."/>
            <person name="Hibbett D.S."/>
            <person name="Martin F."/>
            <person name="Nordberg H.P."/>
            <person name="Cantor M.N."/>
            <person name="Hua S.X."/>
        </authorList>
    </citation>
    <scope>NUCLEOTIDE SEQUENCE [LARGE SCALE GENOMIC DNA]</scope>
    <source>
        <strain evidence="2 3">Zn</strain>
    </source>
</reference>
<dbReference type="Proteomes" id="UP000054321">
    <property type="component" value="Unassembled WGS sequence"/>
</dbReference>
<name>A0A0C3DFU3_OIDMZ</name>
<evidence type="ECO:0000313" key="2">
    <source>
        <dbReference type="EMBL" id="KIN00838.1"/>
    </source>
</evidence>
<sequence>ISSPSLKIPSRRAWKASDQVVEPFFAALDDAAVKGSGRTLLTGPNNPDGEVKEASLRAMEPTCLSTRPRSESER</sequence>
<feature type="non-terminal residue" evidence="2">
    <location>
        <position position="1"/>
    </location>
</feature>
<gene>
    <name evidence="2" type="ORF">OIDMADRAFT_122292</name>
</gene>
<reference evidence="3" key="2">
    <citation type="submission" date="2015-01" db="EMBL/GenBank/DDBJ databases">
        <title>Evolutionary Origins and Diversification of the Mycorrhizal Mutualists.</title>
        <authorList>
            <consortium name="DOE Joint Genome Institute"/>
            <consortium name="Mycorrhizal Genomics Consortium"/>
            <person name="Kohler A."/>
            <person name="Kuo A."/>
            <person name="Nagy L.G."/>
            <person name="Floudas D."/>
            <person name="Copeland A."/>
            <person name="Barry K.W."/>
            <person name="Cichocki N."/>
            <person name="Veneault-Fourrey C."/>
            <person name="LaButti K."/>
            <person name="Lindquist E.A."/>
            <person name="Lipzen A."/>
            <person name="Lundell T."/>
            <person name="Morin E."/>
            <person name="Murat C."/>
            <person name="Riley R."/>
            <person name="Ohm R."/>
            <person name="Sun H."/>
            <person name="Tunlid A."/>
            <person name="Henrissat B."/>
            <person name="Grigoriev I.V."/>
            <person name="Hibbett D.S."/>
            <person name="Martin F."/>
        </authorList>
    </citation>
    <scope>NUCLEOTIDE SEQUENCE [LARGE SCALE GENOMIC DNA]</scope>
    <source>
        <strain evidence="3">Zn</strain>
    </source>
</reference>